<dbReference type="EMBL" id="SPLM01000005">
    <property type="protein sequence ID" value="TMW67178.1"/>
    <property type="molecule type" value="Genomic_DNA"/>
</dbReference>
<sequence length="323" mass="35977">MSMTPMRAATASPAALWAHGEMQRVHQTDRAHANVSVDALVATMQRHVENETRTFGWELHYDADHEVEYFVHSYTGEVRWPESRRTEGVMLREHVAYETSQEWGPYRHQAVWLPSGPTATPSAARFPVFAAMSSGLHPVQLNFSGWNILQESSVAPNARLEMMTQGHRILPPTWEPMHNGSPFLSRYPVFVSKAADYGAQYEDKENEHVNVLTTRSPPTMHNSAHGSSIATASSWRSLFPVGLPSENQQSPQRPRPAVGPAPTYAASAPTYAKKKEHNRRGYSLRLQRKQLKMEVAHSCGSSNSGNTIEPDHSTRVSVASKAS</sequence>
<feature type="compositionally biased region" description="Basic residues" evidence="1">
    <location>
        <begin position="272"/>
        <end position="290"/>
    </location>
</feature>
<name>A0A8K1CRV1_PYTOL</name>
<accession>A0A8K1CRV1</accession>
<comment type="caution">
    <text evidence="2">The sequence shown here is derived from an EMBL/GenBank/DDBJ whole genome shotgun (WGS) entry which is preliminary data.</text>
</comment>
<evidence type="ECO:0000256" key="1">
    <source>
        <dbReference type="SAM" id="MobiDB-lite"/>
    </source>
</evidence>
<evidence type="ECO:0000313" key="2">
    <source>
        <dbReference type="EMBL" id="TMW67178.1"/>
    </source>
</evidence>
<proteinExistence type="predicted"/>
<feature type="compositionally biased region" description="Low complexity" evidence="1">
    <location>
        <begin position="260"/>
        <end position="271"/>
    </location>
</feature>
<protein>
    <recommendedName>
        <fullName evidence="4">WW domain-containing protein</fullName>
    </recommendedName>
</protein>
<reference evidence="2" key="1">
    <citation type="submission" date="2019-03" db="EMBL/GenBank/DDBJ databases">
        <title>Long read genome sequence of the mycoparasitic Pythium oligandrum ATCC 38472 isolated from sugarbeet rhizosphere.</title>
        <authorList>
            <person name="Gaulin E."/>
        </authorList>
    </citation>
    <scope>NUCLEOTIDE SEQUENCE</scope>
    <source>
        <strain evidence="2">ATCC 38472_TT</strain>
    </source>
</reference>
<evidence type="ECO:0000313" key="3">
    <source>
        <dbReference type="Proteomes" id="UP000794436"/>
    </source>
</evidence>
<gene>
    <name evidence="2" type="ORF">Poli38472_012294</name>
</gene>
<dbReference type="OrthoDB" id="119754at2759"/>
<dbReference type="Proteomes" id="UP000794436">
    <property type="component" value="Unassembled WGS sequence"/>
</dbReference>
<feature type="region of interest" description="Disordered" evidence="1">
    <location>
        <begin position="240"/>
        <end position="323"/>
    </location>
</feature>
<keyword evidence="3" id="KW-1185">Reference proteome</keyword>
<dbReference type="AlphaFoldDB" id="A0A8K1CRV1"/>
<organism evidence="2 3">
    <name type="scientific">Pythium oligandrum</name>
    <name type="common">Mycoparasitic fungus</name>
    <dbReference type="NCBI Taxonomy" id="41045"/>
    <lineage>
        <taxon>Eukaryota</taxon>
        <taxon>Sar</taxon>
        <taxon>Stramenopiles</taxon>
        <taxon>Oomycota</taxon>
        <taxon>Peronosporomycetes</taxon>
        <taxon>Pythiales</taxon>
        <taxon>Pythiaceae</taxon>
        <taxon>Pythium</taxon>
    </lineage>
</organism>
<evidence type="ECO:0008006" key="4">
    <source>
        <dbReference type="Google" id="ProtNLM"/>
    </source>
</evidence>